<dbReference type="eggNOG" id="KOG2221">
    <property type="taxonomic scope" value="Eukaryota"/>
</dbReference>
<dbReference type="InterPro" id="IPR050302">
    <property type="entry name" value="Rab_GAP_TBC_domain"/>
</dbReference>
<dbReference type="SUPFAM" id="SSF47923">
    <property type="entry name" value="Ypt/Rab-GAP domain of gyp1p"/>
    <property type="match status" value="2"/>
</dbReference>
<dbReference type="GO" id="GO:0005096">
    <property type="term" value="F:GTPase activator activity"/>
    <property type="evidence" value="ECO:0007669"/>
    <property type="project" value="TreeGrafter"/>
</dbReference>
<dbReference type="GO" id="GO:0031267">
    <property type="term" value="F:small GTPase binding"/>
    <property type="evidence" value="ECO:0007669"/>
    <property type="project" value="TreeGrafter"/>
</dbReference>
<dbReference type="OMA" id="QICHKYL"/>
<dbReference type="Pfam" id="PF00566">
    <property type="entry name" value="RabGAP-TBC"/>
    <property type="match status" value="1"/>
</dbReference>
<keyword evidence="4" id="KW-1185">Reference proteome</keyword>
<proteinExistence type="predicted"/>
<sequence>MSTGPFRPELIPLPRSLSSDGGENGMHDEASDTSDDDLSSVAPSADAHSDRGTPMDDASSRVPTEVGAQLHAIPPVVNSAQEPSAMSLLRQETVVRRQKMAVDEYGFYRDPSPTNHSHPSSAAIGMAQSGKQKVSVGSKEQQWLDLLSHWDKQFAKKRSKIKKLGRSGIPESLRAKAWTALAGSDKLKEPGIYERLLAEGNSPLFEVIERDISRCFPEHSMFAEEGGEGQTNLRNVLRAYAVYNPEIGYCQGMGMLAGMMLMHMPPEESFWLLVSTLEKHLKNFFTPVLLQLRMDAAVFEVLLHKTSKRLAVHLDKQEVPPLMYITQWFLTLYTTTLPWDTVLRVWDMLYCEGVKPLFRIGLAILRVNRDTLLKQCPTNAEILSLLLHLPRDKLEADHLVEASLRVKIRRADIDHLRKRISLMEIPERGTVSLLRKQRSPH</sequence>
<dbReference type="OrthoDB" id="159449at2759"/>
<dbReference type="GeneID" id="27692555"/>
<dbReference type="Gene3D" id="1.10.10.750">
    <property type="entry name" value="Ypt/Rab-GAP domain of gyp1p, domain 1"/>
    <property type="match status" value="1"/>
</dbReference>
<dbReference type="Gene3D" id="1.10.472.80">
    <property type="entry name" value="Ypt/Rab-GAP domain of gyp1p, domain 3"/>
    <property type="match status" value="1"/>
</dbReference>
<dbReference type="Gene3D" id="1.10.8.270">
    <property type="entry name" value="putative rabgap domain of human tbc1 domain family member 14 like domains"/>
    <property type="match status" value="1"/>
</dbReference>
<dbReference type="RefSeq" id="XP_016605558.1">
    <property type="nucleotide sequence ID" value="XM_016757596.1"/>
</dbReference>
<dbReference type="STRING" id="645134.A0A0L0HA27"/>
<evidence type="ECO:0000313" key="3">
    <source>
        <dbReference type="EMBL" id="KNC97518.1"/>
    </source>
</evidence>
<dbReference type="SMART" id="SM00164">
    <property type="entry name" value="TBC"/>
    <property type="match status" value="1"/>
</dbReference>
<dbReference type="AlphaFoldDB" id="A0A0L0HA27"/>
<feature type="region of interest" description="Disordered" evidence="1">
    <location>
        <begin position="1"/>
        <end position="62"/>
    </location>
</feature>
<evidence type="ECO:0000259" key="2">
    <source>
        <dbReference type="PROSITE" id="PS50086"/>
    </source>
</evidence>
<dbReference type="FunFam" id="1.10.8.270:FF:000007">
    <property type="entry name" value="TBC1 domain family member 10A"/>
    <property type="match status" value="1"/>
</dbReference>
<protein>
    <recommendedName>
        <fullName evidence="2">Rab-GAP TBC domain-containing protein</fullName>
    </recommendedName>
</protein>
<dbReference type="PANTHER" id="PTHR47219:SF4">
    <property type="entry name" value="TBC1 DOMAIN FAMILY MEMBER 10A"/>
    <property type="match status" value="1"/>
</dbReference>
<dbReference type="InterPro" id="IPR000195">
    <property type="entry name" value="Rab-GAP-TBC_dom"/>
</dbReference>
<dbReference type="Proteomes" id="UP000053201">
    <property type="component" value="Unassembled WGS sequence"/>
</dbReference>
<feature type="domain" description="Rab-GAP TBC" evidence="2">
    <location>
        <begin position="168"/>
        <end position="353"/>
    </location>
</feature>
<dbReference type="FunFam" id="1.10.472.80:FF:000008">
    <property type="entry name" value="TBC1 domain family member 10A"/>
    <property type="match status" value="1"/>
</dbReference>
<organism evidence="3 4">
    <name type="scientific">Spizellomyces punctatus (strain DAOM BR117)</name>
    <dbReference type="NCBI Taxonomy" id="645134"/>
    <lineage>
        <taxon>Eukaryota</taxon>
        <taxon>Fungi</taxon>
        <taxon>Fungi incertae sedis</taxon>
        <taxon>Chytridiomycota</taxon>
        <taxon>Chytridiomycota incertae sedis</taxon>
        <taxon>Chytridiomycetes</taxon>
        <taxon>Spizellomycetales</taxon>
        <taxon>Spizellomycetaceae</taxon>
        <taxon>Spizellomyces</taxon>
    </lineage>
</organism>
<dbReference type="InterPro" id="IPR035969">
    <property type="entry name" value="Rab-GAP_TBC_sf"/>
</dbReference>
<accession>A0A0L0HA27</accession>
<dbReference type="InParanoid" id="A0A0L0HA27"/>
<reference evidence="3 4" key="1">
    <citation type="submission" date="2009-08" db="EMBL/GenBank/DDBJ databases">
        <title>The Genome Sequence of Spizellomyces punctatus strain DAOM BR117.</title>
        <authorList>
            <consortium name="The Broad Institute Genome Sequencing Platform"/>
            <person name="Russ C."/>
            <person name="Cuomo C."/>
            <person name="Shea T."/>
            <person name="Young S.K."/>
            <person name="Zeng Q."/>
            <person name="Koehrsen M."/>
            <person name="Haas B."/>
            <person name="Borodovsky M."/>
            <person name="Guigo R."/>
            <person name="Alvarado L."/>
            <person name="Berlin A."/>
            <person name="Bochicchio J."/>
            <person name="Borenstein D."/>
            <person name="Chapman S."/>
            <person name="Chen Z."/>
            <person name="Engels R."/>
            <person name="Freedman E."/>
            <person name="Gellesch M."/>
            <person name="Goldberg J."/>
            <person name="Griggs A."/>
            <person name="Gujja S."/>
            <person name="Heiman D."/>
            <person name="Hepburn T."/>
            <person name="Howarth C."/>
            <person name="Jen D."/>
            <person name="Larson L."/>
            <person name="Lewis B."/>
            <person name="Mehta T."/>
            <person name="Park D."/>
            <person name="Pearson M."/>
            <person name="Roberts A."/>
            <person name="Saif S."/>
            <person name="Shenoy N."/>
            <person name="Sisk P."/>
            <person name="Stolte C."/>
            <person name="Sykes S."/>
            <person name="Thomson T."/>
            <person name="Walk T."/>
            <person name="White J."/>
            <person name="Yandava C."/>
            <person name="Burger G."/>
            <person name="Gray M.W."/>
            <person name="Holland P.W.H."/>
            <person name="King N."/>
            <person name="Lang F.B.F."/>
            <person name="Roger A.J."/>
            <person name="Ruiz-Trillo I."/>
            <person name="Lander E."/>
            <person name="Nusbaum C."/>
        </authorList>
    </citation>
    <scope>NUCLEOTIDE SEQUENCE [LARGE SCALE GENOMIC DNA]</scope>
    <source>
        <strain evidence="3 4">DAOM BR117</strain>
    </source>
</reference>
<dbReference type="EMBL" id="KQ257463">
    <property type="protein sequence ID" value="KNC97518.1"/>
    <property type="molecule type" value="Genomic_DNA"/>
</dbReference>
<name>A0A0L0HA27_SPIPD</name>
<dbReference type="VEuPathDB" id="FungiDB:SPPG_09430"/>
<dbReference type="FunCoup" id="A0A0L0HA27">
    <property type="interactions" value="76"/>
</dbReference>
<evidence type="ECO:0000313" key="4">
    <source>
        <dbReference type="Proteomes" id="UP000053201"/>
    </source>
</evidence>
<evidence type="ECO:0000256" key="1">
    <source>
        <dbReference type="SAM" id="MobiDB-lite"/>
    </source>
</evidence>
<dbReference type="PANTHER" id="PTHR47219">
    <property type="entry name" value="RAB GTPASE-ACTIVATING PROTEIN 1-LIKE"/>
    <property type="match status" value="1"/>
</dbReference>
<dbReference type="PROSITE" id="PS50086">
    <property type="entry name" value="TBC_RABGAP"/>
    <property type="match status" value="1"/>
</dbReference>
<gene>
    <name evidence="3" type="ORF">SPPG_09430</name>
</gene>